<protein>
    <recommendedName>
        <fullName evidence="4">DNA-binding FrmR family transcriptional regulator</fullName>
    </recommendedName>
</protein>
<evidence type="ECO:0000313" key="2">
    <source>
        <dbReference type="EMBL" id="PTQ52210.1"/>
    </source>
</evidence>
<dbReference type="CDD" id="cd10155">
    <property type="entry name" value="BsYrkD-like_DUF156"/>
    <property type="match status" value="1"/>
</dbReference>
<reference evidence="2 3" key="1">
    <citation type="submission" date="2017-08" db="EMBL/GenBank/DDBJ databases">
        <title>Burning lignite coal seam in the remote Altai Mountains harbors a hydrogen-driven thermophilic microbial community.</title>
        <authorList>
            <person name="Kadnikov V.V."/>
            <person name="Mardanov A.V."/>
            <person name="Ivasenko D."/>
            <person name="Beletsky A.V."/>
            <person name="Karnachuk O.V."/>
            <person name="Ravin N.V."/>
        </authorList>
    </citation>
    <scope>NUCLEOTIDE SEQUENCE [LARGE SCALE GENOMIC DNA]</scope>
    <source>
        <strain evidence="2">AL31</strain>
    </source>
</reference>
<comment type="caution">
    <text evidence="2">The sequence shown here is derived from an EMBL/GenBank/DDBJ whole genome shotgun (WGS) entry which is preliminary data.</text>
</comment>
<dbReference type="InterPro" id="IPR038390">
    <property type="entry name" value="Metal_Tscrpt_repr_sf"/>
</dbReference>
<dbReference type="GO" id="GO:0003677">
    <property type="term" value="F:DNA binding"/>
    <property type="evidence" value="ECO:0007669"/>
    <property type="project" value="InterPro"/>
</dbReference>
<dbReference type="PANTHER" id="PTHR33677">
    <property type="entry name" value="TRANSCRIPTIONAL REPRESSOR FRMR-RELATED"/>
    <property type="match status" value="1"/>
</dbReference>
<dbReference type="Pfam" id="PF02583">
    <property type="entry name" value="Trns_repr_metal"/>
    <property type="match status" value="1"/>
</dbReference>
<feature type="region of interest" description="Disordered" evidence="1">
    <location>
        <begin position="1"/>
        <end position="24"/>
    </location>
</feature>
<sequence>MTVRMDGDVRPTKPESPEPDRGRGYVGYEASAGALYDRKVRNRLKRVEGQIRGVLRMMEERRSCAEVIYQLSAARTALDRAILYLIGNYMEQCMRGNLERGETIDGSVEEAIRLLLKTR</sequence>
<evidence type="ECO:0000313" key="3">
    <source>
        <dbReference type="Proteomes" id="UP000244016"/>
    </source>
</evidence>
<dbReference type="EMBL" id="PEBW01000003">
    <property type="protein sequence ID" value="PTQ52210.1"/>
    <property type="molecule type" value="Genomic_DNA"/>
</dbReference>
<feature type="compositionally biased region" description="Basic and acidic residues" evidence="1">
    <location>
        <begin position="1"/>
        <end position="23"/>
    </location>
</feature>
<dbReference type="GO" id="GO:0046872">
    <property type="term" value="F:metal ion binding"/>
    <property type="evidence" value="ECO:0007669"/>
    <property type="project" value="InterPro"/>
</dbReference>
<name>A0A2T5G7P2_9BACL</name>
<gene>
    <name evidence="2" type="ORF">BLITH_1177</name>
</gene>
<dbReference type="AlphaFoldDB" id="A0A2T5G7P2"/>
<evidence type="ECO:0008006" key="4">
    <source>
        <dbReference type="Google" id="ProtNLM"/>
    </source>
</evidence>
<organism evidence="2 3">
    <name type="scientific">Brockia lithotrophica</name>
    <dbReference type="NCBI Taxonomy" id="933949"/>
    <lineage>
        <taxon>Bacteria</taxon>
        <taxon>Bacillati</taxon>
        <taxon>Bacillota</taxon>
        <taxon>Bacilli</taxon>
        <taxon>Bacillales</taxon>
        <taxon>Bacillales Family X. Incertae Sedis</taxon>
        <taxon>Brockia</taxon>
    </lineage>
</organism>
<accession>A0A2T5G7P2</accession>
<dbReference type="PANTHER" id="PTHR33677:SF5">
    <property type="entry name" value="TRANSCRIPTIONAL REPRESSOR FRMR"/>
    <property type="match status" value="1"/>
</dbReference>
<dbReference type="Proteomes" id="UP000244016">
    <property type="component" value="Unassembled WGS sequence"/>
</dbReference>
<evidence type="ECO:0000256" key="1">
    <source>
        <dbReference type="SAM" id="MobiDB-lite"/>
    </source>
</evidence>
<dbReference type="Gene3D" id="1.20.58.1000">
    <property type="entry name" value="Metal-sensitive repressor, helix protomer"/>
    <property type="match status" value="1"/>
</dbReference>
<proteinExistence type="predicted"/>
<dbReference type="GO" id="GO:0045892">
    <property type="term" value="P:negative regulation of DNA-templated transcription"/>
    <property type="evidence" value="ECO:0007669"/>
    <property type="project" value="UniProtKB-ARBA"/>
</dbReference>
<dbReference type="InterPro" id="IPR003735">
    <property type="entry name" value="Metal_Tscrpt_repr"/>
</dbReference>